<dbReference type="GO" id="GO:0000398">
    <property type="term" value="P:mRNA splicing, via spliceosome"/>
    <property type="evidence" value="ECO:0007669"/>
    <property type="project" value="InterPro"/>
</dbReference>
<reference evidence="3 4" key="1">
    <citation type="submission" date="2020-04" db="EMBL/GenBank/DDBJ databases">
        <title>Perkinsus olseni comparative genomics.</title>
        <authorList>
            <person name="Bogema D.R."/>
        </authorList>
    </citation>
    <scope>NUCLEOTIDE SEQUENCE [LARGE SCALE GENOMIC DNA]</scope>
    <source>
        <strain evidence="3">00978-12</strain>
    </source>
</reference>
<dbReference type="AlphaFoldDB" id="A0A7J6PIN9"/>
<dbReference type="PANTHER" id="PTHR12111">
    <property type="entry name" value="SPLICING FACTOR YJU2"/>
    <property type="match status" value="1"/>
</dbReference>
<accession>A0A7J6PIN9</accession>
<sequence length="696" mass="79427">MRQLFTQFVLPILTYGSTAWAFGLSKDRWSLLEGAYSRAVKTILGCSILTNAGHTKRLLDVPELTVLLTTHWDNLINRLTRLPTATSILLHRLPSTPTTTTPTWYHEDYGIPVIRSLHSFSDYVTVTSPQIILYNCLSDHNLRLYYNPPLRLWGCSGVLPLHLTLESELPPEPEGQDYKLAILHKFDDYRLDHYNLLLVDASHKYLGGVGHDCRAGYAWTLLLNEASPQAPQYYQGEGPLSNHIQSSTEAEMVGITRAVTDVLQLPHCVQHLAKSNKLLIINDNKGVLQLLNEGWIQNSSLRQIVWECLDTLLLLRHHLQHLAGSDPILAALWIKAHVGLALHDDVDQRAKHQLLLAPLELTESWASALTRLHRRKSITWNSTQSRLPGEAFMPAMSQSGLAIKATRADNFYFPPDYEERHGTINKINKAHTLGKRAKYISDGIIIIRFEMPFHVRCDKCLQRTAQGVRFNARKKKVGSYYTTPIYEFTFLCKKCENPFVIRTDPEHAGYSLESGCTKCAMEWDPKSAGSIEVIDPETRRDMENDPMFKLEKTVTDEGRVKTQKDGLRALIRREDELHGDDYTASRIVRKRFREDSKIIEEKRRRERKHNFGMMLADVDEEDTREAARLRRAGMFKTNPHHVNTAITKAKKLSEPIFGGRRKKRGGLSSSSSSDRSSHVVEQSVRMLMARKAKERR</sequence>
<dbReference type="InterPro" id="IPR007590">
    <property type="entry name" value="Saf4/Yju2"/>
</dbReference>
<evidence type="ECO:0000313" key="4">
    <source>
        <dbReference type="Proteomes" id="UP000541610"/>
    </source>
</evidence>
<dbReference type="InterPro" id="IPR036397">
    <property type="entry name" value="RNaseH_sf"/>
</dbReference>
<dbReference type="GO" id="GO:0005684">
    <property type="term" value="C:U2-type spliceosomal complex"/>
    <property type="evidence" value="ECO:0007669"/>
    <property type="project" value="TreeGrafter"/>
</dbReference>
<dbReference type="OrthoDB" id="360327at2759"/>
<evidence type="ECO:0000313" key="3">
    <source>
        <dbReference type="EMBL" id="KAF4696053.1"/>
    </source>
</evidence>
<dbReference type="Pfam" id="PF04502">
    <property type="entry name" value="Saf4_Yju2"/>
    <property type="match status" value="1"/>
</dbReference>
<dbReference type="Gene3D" id="3.30.420.10">
    <property type="entry name" value="Ribonuclease H-like superfamily/Ribonuclease H"/>
    <property type="match status" value="1"/>
</dbReference>
<comment type="caution">
    <text evidence="3">The sequence shown here is derived from an EMBL/GenBank/DDBJ whole genome shotgun (WGS) entry which is preliminary data.</text>
</comment>
<dbReference type="PANTHER" id="PTHR12111:SF2">
    <property type="entry name" value="SPLICING FACTOR YJU2B-RELATED"/>
    <property type="match status" value="1"/>
</dbReference>
<organism evidence="3 4">
    <name type="scientific">Perkinsus olseni</name>
    <name type="common">Perkinsus atlanticus</name>
    <dbReference type="NCBI Taxonomy" id="32597"/>
    <lineage>
        <taxon>Eukaryota</taxon>
        <taxon>Sar</taxon>
        <taxon>Alveolata</taxon>
        <taxon>Perkinsozoa</taxon>
        <taxon>Perkinsea</taxon>
        <taxon>Perkinsida</taxon>
        <taxon>Perkinsidae</taxon>
        <taxon>Perkinsus</taxon>
    </lineage>
</organism>
<evidence type="ECO:0000256" key="2">
    <source>
        <dbReference type="SAM" id="MobiDB-lite"/>
    </source>
</evidence>
<dbReference type="Proteomes" id="UP000541610">
    <property type="component" value="Unassembled WGS sequence"/>
</dbReference>
<proteinExistence type="inferred from homology"/>
<dbReference type="EMBL" id="JABANP010000014">
    <property type="protein sequence ID" value="KAF4696053.1"/>
    <property type="molecule type" value="Genomic_DNA"/>
</dbReference>
<dbReference type="GO" id="GO:0003676">
    <property type="term" value="F:nucleic acid binding"/>
    <property type="evidence" value="ECO:0007669"/>
    <property type="project" value="InterPro"/>
</dbReference>
<gene>
    <name evidence="3" type="ORF">FOZ60_002285</name>
</gene>
<name>A0A7J6PIN9_PEROL</name>
<dbReference type="GO" id="GO:0071014">
    <property type="term" value="C:post-mRNA release spliceosomal complex"/>
    <property type="evidence" value="ECO:0007669"/>
    <property type="project" value="TreeGrafter"/>
</dbReference>
<dbReference type="InterPro" id="IPR012337">
    <property type="entry name" value="RNaseH-like_sf"/>
</dbReference>
<comment type="similarity">
    <text evidence="1">Belongs to the CWC16 family.</text>
</comment>
<feature type="region of interest" description="Disordered" evidence="2">
    <location>
        <begin position="653"/>
        <end position="683"/>
    </location>
</feature>
<protein>
    <submittedName>
        <fullName evidence="3">Uncharacterized protein</fullName>
    </submittedName>
</protein>
<dbReference type="SUPFAM" id="SSF53098">
    <property type="entry name" value="Ribonuclease H-like"/>
    <property type="match status" value="1"/>
</dbReference>
<evidence type="ECO:0000256" key="1">
    <source>
        <dbReference type="ARBA" id="ARBA00005595"/>
    </source>
</evidence>